<dbReference type="InterPro" id="IPR001387">
    <property type="entry name" value="Cro/C1-type_HTH"/>
</dbReference>
<evidence type="ECO:0000313" key="2">
    <source>
        <dbReference type="EMBL" id="MBP2321926.1"/>
    </source>
</evidence>
<name>A0ABS4TDL3_9PSEU</name>
<evidence type="ECO:0000313" key="3">
    <source>
        <dbReference type="Proteomes" id="UP001519332"/>
    </source>
</evidence>
<dbReference type="SMART" id="SM00530">
    <property type="entry name" value="HTH_XRE"/>
    <property type="match status" value="1"/>
</dbReference>
<accession>A0ABS4TDL3</accession>
<dbReference type="Pfam" id="PF19054">
    <property type="entry name" value="DUF5753"/>
    <property type="match status" value="1"/>
</dbReference>
<dbReference type="Proteomes" id="UP001519332">
    <property type="component" value="Unassembled WGS sequence"/>
</dbReference>
<dbReference type="EMBL" id="JAGINW010000001">
    <property type="protein sequence ID" value="MBP2321926.1"/>
    <property type="molecule type" value="Genomic_DNA"/>
</dbReference>
<dbReference type="PROSITE" id="PS50943">
    <property type="entry name" value="HTH_CROC1"/>
    <property type="match status" value="1"/>
</dbReference>
<comment type="caution">
    <text evidence="2">The sequence shown here is derived from an EMBL/GenBank/DDBJ whole genome shotgun (WGS) entry which is preliminary data.</text>
</comment>
<evidence type="ECO:0000259" key="1">
    <source>
        <dbReference type="PROSITE" id="PS50943"/>
    </source>
</evidence>
<dbReference type="CDD" id="cd00093">
    <property type="entry name" value="HTH_XRE"/>
    <property type="match status" value="1"/>
</dbReference>
<dbReference type="InterPro" id="IPR043917">
    <property type="entry name" value="DUF5753"/>
</dbReference>
<dbReference type="RefSeq" id="WP_209637086.1">
    <property type="nucleotide sequence ID" value="NZ_JAGINW010000001.1"/>
</dbReference>
<dbReference type="Pfam" id="PF13560">
    <property type="entry name" value="HTH_31"/>
    <property type="match status" value="1"/>
</dbReference>
<keyword evidence="3" id="KW-1185">Reference proteome</keyword>
<gene>
    <name evidence="2" type="ORF">JOF56_002311</name>
</gene>
<protein>
    <submittedName>
        <fullName evidence="2">Transcriptional regulator with XRE-family HTH domain</fullName>
    </submittedName>
</protein>
<organism evidence="2 3">
    <name type="scientific">Kibdelosporangium banguiense</name>
    <dbReference type="NCBI Taxonomy" id="1365924"/>
    <lineage>
        <taxon>Bacteria</taxon>
        <taxon>Bacillati</taxon>
        <taxon>Actinomycetota</taxon>
        <taxon>Actinomycetes</taxon>
        <taxon>Pseudonocardiales</taxon>
        <taxon>Pseudonocardiaceae</taxon>
        <taxon>Kibdelosporangium</taxon>
    </lineage>
</organism>
<reference evidence="2 3" key="1">
    <citation type="submission" date="2021-03" db="EMBL/GenBank/DDBJ databases">
        <title>Sequencing the genomes of 1000 actinobacteria strains.</title>
        <authorList>
            <person name="Klenk H.-P."/>
        </authorList>
    </citation>
    <scope>NUCLEOTIDE SEQUENCE [LARGE SCALE GENOMIC DNA]</scope>
    <source>
        <strain evidence="2 3">DSM 46670</strain>
    </source>
</reference>
<sequence>MPRGATPIVQQRRLRTELRKAREEALLTQKTVASDLGWSLSKVIRLETGATSFALSDVMALLHYYKITEPARVDDLLGIARSSGESWWDAYREYYSQKFLNFLAYEDSASAIRQFQTLAIPGLLQTRGYATAVFSGYAYDPQRQQRAIDVRLRRQKLLDDDGLKISIILDQAVILRWVGDAAVMKEQLIRLKTVGETRKGPTSIRIVPFTAGFSMSMKGSFTVFEYDSENNDYIVNAEEPNKDVRVLDTPEATSSYVEAFLNLEDIALSKEESSALIDAAINDLE</sequence>
<dbReference type="InterPro" id="IPR010982">
    <property type="entry name" value="Lambda_DNA-bd_dom_sf"/>
</dbReference>
<dbReference type="Gene3D" id="1.10.260.40">
    <property type="entry name" value="lambda repressor-like DNA-binding domains"/>
    <property type="match status" value="1"/>
</dbReference>
<proteinExistence type="predicted"/>
<feature type="domain" description="HTH cro/C1-type" evidence="1">
    <location>
        <begin position="18"/>
        <end position="76"/>
    </location>
</feature>
<dbReference type="SUPFAM" id="SSF47413">
    <property type="entry name" value="lambda repressor-like DNA-binding domains"/>
    <property type="match status" value="1"/>
</dbReference>